<protein>
    <submittedName>
        <fullName evidence="7">Radical SAM protein</fullName>
    </submittedName>
</protein>
<dbReference type="SMART" id="SM00729">
    <property type="entry name" value="Elp3"/>
    <property type="match status" value="1"/>
</dbReference>
<dbReference type="PANTHER" id="PTHR43409:SF7">
    <property type="entry name" value="BLL1977 PROTEIN"/>
    <property type="match status" value="1"/>
</dbReference>
<keyword evidence="5" id="KW-0411">Iron-sulfur</keyword>
<dbReference type="GO" id="GO:0003824">
    <property type="term" value="F:catalytic activity"/>
    <property type="evidence" value="ECO:0007669"/>
    <property type="project" value="InterPro"/>
</dbReference>
<name>A0A844DY31_9FIRM</name>
<keyword evidence="4" id="KW-0408">Iron</keyword>
<sequence>MKASLVSLPMADYCMPPLGISSIKGYLKEHGIINVKCYDLNLEFFYYAVNTKQLRRSIQYDENRLFFSGEELTDSYRQLLLECLLNGEYLCSHIDEAISALKKEETYYKYSKYEIYSSIIERSLKLFGSRFYPTSISSAVILFQKGEDCSDAIKSYINYREQNPLIEFYHSILPLIIQDDTQYVGISVNYSGQIIPAITLAALIKKAFSRVKIIFGGSLFPAYANKISALNIFAEYSDALIIYAGEYPWNNIIEYDTLDYIPGCMRSNGHSFIHNNLPLPQIKRALPDFSDYSLQRYLVPHNILPYAMSIGCYWGKCSFCGYQSYKDICVKRYAQNDIDLGNYVFDDLYRLYKIYGVENFYFVDEAMTAWIGKIIAKRIYESGLSFHWYSEFRFDSFLNYSYLSEIKKGGCSLMFFGLESGSDKILGKMQKGTNKERISQIFDYCRELKIKTMPMFFFGFPGETYADAIETIELLQKYSDSIQHIAMGTFVLLKNIPVYQDANLFGVKIIHRNGELCLYDNYSVSNGITPLQAHDITDYVYRDKNLKRYFDYELLSRNHLLFLPLRRNDNEPCDIVEDALYSMNPSCNIFHGKFILGTGEISDRVFNYLVDASKNSFYTLSDEMSEFFEKNHYFKKSDFDIQDFSVEIFRYFINEGVIVIHEDN</sequence>
<gene>
    <name evidence="7" type="ORF">GKD95_13400</name>
</gene>
<evidence type="ECO:0000256" key="2">
    <source>
        <dbReference type="ARBA" id="ARBA00022691"/>
    </source>
</evidence>
<organism evidence="7 8">
    <name type="scientific">Faecalibacterium prausnitzii</name>
    <dbReference type="NCBI Taxonomy" id="853"/>
    <lineage>
        <taxon>Bacteria</taxon>
        <taxon>Bacillati</taxon>
        <taxon>Bacillota</taxon>
        <taxon>Clostridia</taxon>
        <taxon>Eubacteriales</taxon>
        <taxon>Oscillospiraceae</taxon>
        <taxon>Faecalibacterium</taxon>
    </lineage>
</organism>
<keyword evidence="3" id="KW-0479">Metal-binding</keyword>
<dbReference type="AlphaFoldDB" id="A0A844DY31"/>
<dbReference type="Proteomes" id="UP000461506">
    <property type="component" value="Unassembled WGS sequence"/>
</dbReference>
<evidence type="ECO:0000256" key="5">
    <source>
        <dbReference type="ARBA" id="ARBA00023014"/>
    </source>
</evidence>
<reference evidence="7 8" key="1">
    <citation type="journal article" date="2019" name="Nat. Med.">
        <title>A library of human gut bacterial isolates paired with longitudinal multiomics data enables mechanistic microbiome research.</title>
        <authorList>
            <person name="Poyet M."/>
            <person name="Groussin M."/>
            <person name="Gibbons S.M."/>
            <person name="Avila-Pacheco J."/>
            <person name="Jiang X."/>
            <person name="Kearney S.M."/>
            <person name="Perrotta A.R."/>
            <person name="Berdy B."/>
            <person name="Zhao S."/>
            <person name="Lieberman T.D."/>
            <person name="Swanson P.K."/>
            <person name="Smith M."/>
            <person name="Roesemann S."/>
            <person name="Alexander J.E."/>
            <person name="Rich S.A."/>
            <person name="Livny J."/>
            <person name="Vlamakis H."/>
            <person name="Clish C."/>
            <person name="Bullock K."/>
            <person name="Deik A."/>
            <person name="Scott J."/>
            <person name="Pierce K.A."/>
            <person name="Xavier R.J."/>
            <person name="Alm E.J."/>
        </authorList>
    </citation>
    <scope>NUCLEOTIDE SEQUENCE [LARGE SCALE GENOMIC DNA]</scope>
    <source>
        <strain evidence="7 8">BIOML-A1</strain>
    </source>
</reference>
<comment type="cofactor">
    <cofactor evidence="1">
        <name>[4Fe-4S] cluster</name>
        <dbReference type="ChEBI" id="CHEBI:49883"/>
    </cofactor>
</comment>
<evidence type="ECO:0000313" key="7">
    <source>
        <dbReference type="EMBL" id="MSC64295.1"/>
    </source>
</evidence>
<evidence type="ECO:0000256" key="3">
    <source>
        <dbReference type="ARBA" id="ARBA00022723"/>
    </source>
</evidence>
<evidence type="ECO:0000256" key="4">
    <source>
        <dbReference type="ARBA" id="ARBA00023004"/>
    </source>
</evidence>
<dbReference type="SFLD" id="SFLDG01082">
    <property type="entry name" value="B12-binding_domain_containing"/>
    <property type="match status" value="1"/>
</dbReference>
<comment type="caution">
    <text evidence="7">The sequence shown here is derived from an EMBL/GenBank/DDBJ whole genome shotgun (WGS) entry which is preliminary data.</text>
</comment>
<dbReference type="SFLD" id="SFLDS00029">
    <property type="entry name" value="Radical_SAM"/>
    <property type="match status" value="1"/>
</dbReference>
<evidence type="ECO:0000259" key="6">
    <source>
        <dbReference type="SMART" id="SM00729"/>
    </source>
</evidence>
<dbReference type="InterPro" id="IPR006638">
    <property type="entry name" value="Elp3/MiaA/NifB-like_rSAM"/>
</dbReference>
<dbReference type="GO" id="GO:0005829">
    <property type="term" value="C:cytosol"/>
    <property type="evidence" value="ECO:0007669"/>
    <property type="project" value="TreeGrafter"/>
</dbReference>
<dbReference type="GO" id="GO:0051536">
    <property type="term" value="F:iron-sulfur cluster binding"/>
    <property type="evidence" value="ECO:0007669"/>
    <property type="project" value="UniProtKB-KW"/>
</dbReference>
<feature type="domain" description="Elp3/MiaA/NifB-like radical SAM core" evidence="6">
    <location>
        <begin position="302"/>
        <end position="518"/>
    </location>
</feature>
<proteinExistence type="predicted"/>
<evidence type="ECO:0000256" key="1">
    <source>
        <dbReference type="ARBA" id="ARBA00001966"/>
    </source>
</evidence>
<dbReference type="RefSeq" id="WP_154277715.1">
    <property type="nucleotide sequence ID" value="NZ_JAHPXK010000006.1"/>
</dbReference>
<dbReference type="Gene3D" id="3.30.750.200">
    <property type="match status" value="1"/>
</dbReference>
<dbReference type="PANTHER" id="PTHR43409">
    <property type="entry name" value="ANAEROBIC MAGNESIUM-PROTOPORPHYRIN IX MONOMETHYL ESTER CYCLASE-RELATED"/>
    <property type="match status" value="1"/>
</dbReference>
<dbReference type="EMBL" id="WKQN01000019">
    <property type="protein sequence ID" value="MSC64295.1"/>
    <property type="molecule type" value="Genomic_DNA"/>
</dbReference>
<accession>A0A844DY31</accession>
<dbReference type="InterPro" id="IPR007197">
    <property type="entry name" value="rSAM"/>
</dbReference>
<dbReference type="GO" id="GO:0046872">
    <property type="term" value="F:metal ion binding"/>
    <property type="evidence" value="ECO:0007669"/>
    <property type="project" value="UniProtKB-KW"/>
</dbReference>
<keyword evidence="2" id="KW-0949">S-adenosyl-L-methionine</keyword>
<dbReference type="InterPro" id="IPR058240">
    <property type="entry name" value="rSAM_sf"/>
</dbReference>
<dbReference type="Pfam" id="PF04055">
    <property type="entry name" value="Radical_SAM"/>
    <property type="match status" value="1"/>
</dbReference>
<evidence type="ECO:0000313" key="8">
    <source>
        <dbReference type="Proteomes" id="UP000461506"/>
    </source>
</evidence>
<dbReference type="InterPro" id="IPR051198">
    <property type="entry name" value="BchE-like"/>
</dbReference>
<dbReference type="SUPFAM" id="SSF102114">
    <property type="entry name" value="Radical SAM enzymes"/>
    <property type="match status" value="1"/>
</dbReference>